<dbReference type="EMBL" id="VUMN01000006">
    <property type="protein sequence ID" value="MSS58031.1"/>
    <property type="molecule type" value="Genomic_DNA"/>
</dbReference>
<dbReference type="RefSeq" id="WP_154503421.1">
    <property type="nucleotide sequence ID" value="NZ_VUMN01000006.1"/>
</dbReference>
<keyword evidence="3 5" id="KW-0067">ATP-binding</keyword>
<dbReference type="PROSITE" id="PS50893">
    <property type="entry name" value="ABC_TRANSPORTER_2"/>
    <property type="match status" value="1"/>
</dbReference>
<keyword evidence="1" id="KW-0813">Transport</keyword>
<dbReference type="GO" id="GO:0016887">
    <property type="term" value="F:ATP hydrolysis activity"/>
    <property type="evidence" value="ECO:0007669"/>
    <property type="project" value="InterPro"/>
</dbReference>
<dbReference type="InterPro" id="IPR003593">
    <property type="entry name" value="AAA+_ATPase"/>
</dbReference>
<dbReference type="InterPro" id="IPR050093">
    <property type="entry name" value="ABC_SmlMolc_Importer"/>
</dbReference>
<dbReference type="Proteomes" id="UP000461880">
    <property type="component" value="Unassembled WGS sequence"/>
</dbReference>
<name>A0A7X2NR32_9FIRM</name>
<dbReference type="InterPro" id="IPR027417">
    <property type="entry name" value="P-loop_NTPase"/>
</dbReference>
<dbReference type="GO" id="GO:0005524">
    <property type="term" value="F:ATP binding"/>
    <property type="evidence" value="ECO:0007669"/>
    <property type="project" value="UniProtKB-KW"/>
</dbReference>
<gene>
    <name evidence="5" type="ORF">FYJ51_03845</name>
</gene>
<dbReference type="Gene3D" id="3.40.50.300">
    <property type="entry name" value="P-loop containing nucleotide triphosphate hydrolases"/>
    <property type="match status" value="1"/>
</dbReference>
<evidence type="ECO:0000256" key="2">
    <source>
        <dbReference type="ARBA" id="ARBA00022741"/>
    </source>
</evidence>
<accession>A0A7X2NR32</accession>
<comment type="caution">
    <text evidence="5">The sequence shown here is derived from an EMBL/GenBank/DDBJ whole genome shotgun (WGS) entry which is preliminary data.</text>
</comment>
<evidence type="ECO:0000313" key="5">
    <source>
        <dbReference type="EMBL" id="MSS58031.1"/>
    </source>
</evidence>
<sequence length="359" mass="41031">MRLEADISKDFGGFCLDMHFASDAGHIGILGASGCGKSMTLRCIAGIVTPDEGRIVLNGRVLFDSEKHINLKPQQRHVGYLFQNYALFPNMTVEQNIRSGLHGMRKEEQNARVQEMIEKFELKGLEKHFPDQLSGGQQQRTALARIMAYSPDVILLDEPFSALDAYLRDRVQQETLDLLKEYTGIAVLVSHNRDEVYRFSEDLLILDHGSIEVHGTPKAVFADPRTKAAAVLTGCKNFSSAVRVDDHTVKAESWGITLHSDDLLPEDFSYLGFRAHDFIPIYGERKENCIDAKGADESSLPFEKNFYIPPENRKNYEREDVITWLVQRKDWPILQEKGMPDYLQFDMKRMLYLKDREVR</sequence>
<dbReference type="InterPro" id="IPR003439">
    <property type="entry name" value="ABC_transporter-like_ATP-bd"/>
</dbReference>
<evidence type="ECO:0000313" key="6">
    <source>
        <dbReference type="Proteomes" id="UP000461880"/>
    </source>
</evidence>
<keyword evidence="6" id="KW-1185">Reference proteome</keyword>
<dbReference type="PANTHER" id="PTHR42781:SF4">
    <property type="entry name" value="SPERMIDINE_PUTRESCINE IMPORT ATP-BINDING PROTEIN POTA"/>
    <property type="match status" value="1"/>
</dbReference>
<evidence type="ECO:0000259" key="4">
    <source>
        <dbReference type="PROSITE" id="PS50893"/>
    </source>
</evidence>
<dbReference type="SMART" id="SM00382">
    <property type="entry name" value="AAA"/>
    <property type="match status" value="1"/>
</dbReference>
<protein>
    <submittedName>
        <fullName evidence="5">ATP-binding cassette domain-containing protein</fullName>
    </submittedName>
</protein>
<evidence type="ECO:0000256" key="3">
    <source>
        <dbReference type="ARBA" id="ARBA00022840"/>
    </source>
</evidence>
<dbReference type="SUPFAM" id="SSF52540">
    <property type="entry name" value="P-loop containing nucleoside triphosphate hydrolases"/>
    <property type="match status" value="1"/>
</dbReference>
<dbReference type="Pfam" id="PF00005">
    <property type="entry name" value="ABC_tran"/>
    <property type="match status" value="1"/>
</dbReference>
<feature type="domain" description="ABC transporter" evidence="4">
    <location>
        <begin position="2"/>
        <end position="233"/>
    </location>
</feature>
<reference evidence="5 6" key="1">
    <citation type="submission" date="2019-08" db="EMBL/GenBank/DDBJ databases">
        <title>In-depth cultivation of the pig gut microbiome towards novel bacterial diversity and tailored functional studies.</title>
        <authorList>
            <person name="Wylensek D."/>
            <person name="Hitch T.C.A."/>
            <person name="Clavel T."/>
        </authorList>
    </citation>
    <scope>NUCLEOTIDE SEQUENCE [LARGE SCALE GENOMIC DNA]</scope>
    <source>
        <strain evidence="5 6">Oil+RF-744-GAM-WT-6</strain>
    </source>
</reference>
<proteinExistence type="predicted"/>
<evidence type="ECO:0000256" key="1">
    <source>
        <dbReference type="ARBA" id="ARBA00022448"/>
    </source>
</evidence>
<dbReference type="PANTHER" id="PTHR42781">
    <property type="entry name" value="SPERMIDINE/PUTRESCINE IMPORT ATP-BINDING PROTEIN POTA"/>
    <property type="match status" value="1"/>
</dbReference>
<dbReference type="PROSITE" id="PS51257">
    <property type="entry name" value="PROKAR_LIPOPROTEIN"/>
    <property type="match status" value="1"/>
</dbReference>
<dbReference type="AlphaFoldDB" id="A0A7X2NR32"/>
<keyword evidence="2" id="KW-0547">Nucleotide-binding</keyword>
<organism evidence="5 6">
    <name type="scientific">Stecheria intestinalis</name>
    <dbReference type="NCBI Taxonomy" id="2606630"/>
    <lineage>
        <taxon>Bacteria</taxon>
        <taxon>Bacillati</taxon>
        <taxon>Bacillota</taxon>
        <taxon>Erysipelotrichia</taxon>
        <taxon>Erysipelotrichales</taxon>
        <taxon>Erysipelotrichaceae</taxon>
        <taxon>Stecheria</taxon>
    </lineage>
</organism>